<evidence type="ECO:0000313" key="2">
    <source>
        <dbReference type="EMBL" id="VTJ77692.1"/>
    </source>
</evidence>
<keyword evidence="3" id="KW-1185">Reference proteome</keyword>
<dbReference type="Proteomes" id="UP000335636">
    <property type="component" value="Unassembled WGS sequence"/>
</dbReference>
<accession>A0A5E4CA30</accession>
<feature type="compositionally biased region" description="Polar residues" evidence="1">
    <location>
        <begin position="51"/>
        <end position="60"/>
    </location>
</feature>
<protein>
    <submittedName>
        <fullName evidence="2">Uncharacterized protein</fullName>
    </submittedName>
</protein>
<name>A0A5E4CA30_MARMO</name>
<evidence type="ECO:0000256" key="1">
    <source>
        <dbReference type="SAM" id="MobiDB-lite"/>
    </source>
</evidence>
<comment type="caution">
    <text evidence="2">The sequence shown here is derived from an EMBL/GenBank/DDBJ whole genome shotgun (WGS) entry which is preliminary data.</text>
</comment>
<sequence>MCRPPLIRQKASTEAGPLGWPGRPGPGRDAAASAAASDPDRDEQAAAAGPSGQTSPRKSLPASLTSCLGLLCSAKDPAPAPEQRPWACSPT</sequence>
<evidence type="ECO:0000313" key="3">
    <source>
        <dbReference type="Proteomes" id="UP000335636"/>
    </source>
</evidence>
<organism evidence="2 3">
    <name type="scientific">Marmota monax</name>
    <name type="common">Woodchuck</name>
    <dbReference type="NCBI Taxonomy" id="9995"/>
    <lineage>
        <taxon>Eukaryota</taxon>
        <taxon>Metazoa</taxon>
        <taxon>Chordata</taxon>
        <taxon>Craniata</taxon>
        <taxon>Vertebrata</taxon>
        <taxon>Euteleostomi</taxon>
        <taxon>Mammalia</taxon>
        <taxon>Eutheria</taxon>
        <taxon>Euarchontoglires</taxon>
        <taxon>Glires</taxon>
        <taxon>Rodentia</taxon>
        <taxon>Sciuromorpha</taxon>
        <taxon>Sciuridae</taxon>
        <taxon>Xerinae</taxon>
        <taxon>Marmotini</taxon>
        <taxon>Marmota</taxon>
    </lineage>
</organism>
<proteinExistence type="predicted"/>
<reference evidence="2" key="1">
    <citation type="submission" date="2019-04" db="EMBL/GenBank/DDBJ databases">
        <authorList>
            <person name="Alioto T."/>
            <person name="Alioto T."/>
        </authorList>
    </citation>
    <scope>NUCLEOTIDE SEQUENCE [LARGE SCALE GENOMIC DNA]</scope>
</reference>
<gene>
    <name evidence="2" type="ORF">MONAX_5E031794</name>
</gene>
<feature type="compositionally biased region" description="Low complexity" evidence="1">
    <location>
        <begin position="27"/>
        <end position="37"/>
    </location>
</feature>
<feature type="region of interest" description="Disordered" evidence="1">
    <location>
        <begin position="1"/>
        <end position="60"/>
    </location>
</feature>
<dbReference type="EMBL" id="CABDUW010000991">
    <property type="protein sequence ID" value="VTJ77692.1"/>
    <property type="molecule type" value="Genomic_DNA"/>
</dbReference>
<dbReference type="AlphaFoldDB" id="A0A5E4CA30"/>